<dbReference type="EMBL" id="BMAW01091307">
    <property type="protein sequence ID" value="GFS49017.1"/>
    <property type="molecule type" value="Genomic_DNA"/>
</dbReference>
<reference evidence="3" key="1">
    <citation type="submission" date="2020-08" db="EMBL/GenBank/DDBJ databases">
        <title>Multicomponent nature underlies the extraordinary mechanical properties of spider dragline silk.</title>
        <authorList>
            <person name="Kono N."/>
            <person name="Nakamura H."/>
            <person name="Mori M."/>
            <person name="Yoshida Y."/>
            <person name="Ohtoshi R."/>
            <person name="Malay A.D."/>
            <person name="Moran D.A.P."/>
            <person name="Tomita M."/>
            <person name="Numata K."/>
            <person name="Arakawa K."/>
        </authorList>
    </citation>
    <scope>NUCLEOTIDE SEQUENCE</scope>
</reference>
<dbReference type="Proteomes" id="UP000887013">
    <property type="component" value="Unassembled WGS sequence"/>
</dbReference>
<gene>
    <name evidence="3" type="ORF">NPIL_240291</name>
</gene>
<keyword evidence="2" id="KW-0732">Signal</keyword>
<feature type="signal peptide" evidence="2">
    <location>
        <begin position="1"/>
        <end position="17"/>
    </location>
</feature>
<feature type="region of interest" description="Disordered" evidence="1">
    <location>
        <begin position="78"/>
        <end position="98"/>
    </location>
</feature>
<dbReference type="AlphaFoldDB" id="A0A8X6JZN4"/>
<organism evidence="3 4">
    <name type="scientific">Nephila pilipes</name>
    <name type="common">Giant wood spider</name>
    <name type="synonym">Nephila maculata</name>
    <dbReference type="NCBI Taxonomy" id="299642"/>
    <lineage>
        <taxon>Eukaryota</taxon>
        <taxon>Metazoa</taxon>
        <taxon>Ecdysozoa</taxon>
        <taxon>Arthropoda</taxon>
        <taxon>Chelicerata</taxon>
        <taxon>Arachnida</taxon>
        <taxon>Araneae</taxon>
        <taxon>Araneomorphae</taxon>
        <taxon>Entelegynae</taxon>
        <taxon>Araneoidea</taxon>
        <taxon>Nephilidae</taxon>
        <taxon>Nephila</taxon>
    </lineage>
</organism>
<feature type="compositionally biased region" description="Polar residues" evidence="1">
    <location>
        <begin position="88"/>
        <end position="98"/>
    </location>
</feature>
<comment type="caution">
    <text evidence="3">The sequence shown here is derived from an EMBL/GenBank/DDBJ whole genome shotgun (WGS) entry which is preliminary data.</text>
</comment>
<proteinExistence type="predicted"/>
<evidence type="ECO:0000313" key="3">
    <source>
        <dbReference type="EMBL" id="GFS49017.1"/>
    </source>
</evidence>
<evidence type="ECO:0000256" key="2">
    <source>
        <dbReference type="SAM" id="SignalP"/>
    </source>
</evidence>
<protein>
    <submittedName>
        <fullName evidence="3">Uncharacterized protein</fullName>
    </submittedName>
</protein>
<accession>A0A8X6JZN4</accession>
<evidence type="ECO:0000256" key="1">
    <source>
        <dbReference type="SAM" id="MobiDB-lite"/>
    </source>
</evidence>
<sequence length="124" mass="14280">MSRQILLPLFLLQLTLLGNDTSDVGHIPSQVENKRIFDPPRNEFKLSAGLFFFIMRKGETLNARKEIHRVKRRPLSEGPFSRAALSSKDVSQPRRTMTPSNEFMQILERIIACNKKSLLKDQID</sequence>
<name>A0A8X6JZN4_NEPPI</name>
<evidence type="ECO:0000313" key="4">
    <source>
        <dbReference type="Proteomes" id="UP000887013"/>
    </source>
</evidence>
<keyword evidence="4" id="KW-1185">Reference proteome</keyword>
<feature type="chain" id="PRO_5036476773" evidence="2">
    <location>
        <begin position="18"/>
        <end position="124"/>
    </location>
</feature>